<organism evidence="4 5">
    <name type="scientific">Mucilaginibacter aquatilis</name>
    <dbReference type="NCBI Taxonomy" id="1517760"/>
    <lineage>
        <taxon>Bacteria</taxon>
        <taxon>Pseudomonadati</taxon>
        <taxon>Bacteroidota</taxon>
        <taxon>Sphingobacteriia</taxon>
        <taxon>Sphingobacteriales</taxon>
        <taxon>Sphingobacteriaceae</taxon>
        <taxon>Mucilaginibacter</taxon>
    </lineage>
</organism>
<dbReference type="Gene3D" id="2.60.120.1440">
    <property type="match status" value="1"/>
</dbReference>
<protein>
    <submittedName>
        <fullName evidence="4">DUF4974 domain-containing protein</fullName>
    </submittedName>
</protein>
<feature type="domain" description="Protein FecR C-terminal" evidence="3">
    <location>
        <begin position="257"/>
        <end position="322"/>
    </location>
</feature>
<dbReference type="GO" id="GO:0016989">
    <property type="term" value="F:sigma factor antagonist activity"/>
    <property type="evidence" value="ECO:0007669"/>
    <property type="project" value="TreeGrafter"/>
</dbReference>
<dbReference type="Gene3D" id="3.55.50.30">
    <property type="match status" value="1"/>
</dbReference>
<feature type="transmembrane region" description="Helical" evidence="1">
    <location>
        <begin position="77"/>
        <end position="95"/>
    </location>
</feature>
<name>A0A6I4IC64_9SPHI</name>
<dbReference type="RefSeq" id="WP_157543178.1">
    <property type="nucleotide sequence ID" value="NZ_WQLA01000007.1"/>
</dbReference>
<dbReference type="AlphaFoldDB" id="A0A6I4IC64"/>
<dbReference type="EMBL" id="WQLA01000007">
    <property type="protein sequence ID" value="MVN92870.1"/>
    <property type="molecule type" value="Genomic_DNA"/>
</dbReference>
<evidence type="ECO:0000256" key="1">
    <source>
        <dbReference type="SAM" id="Phobius"/>
    </source>
</evidence>
<dbReference type="Pfam" id="PF16344">
    <property type="entry name" value="FecR_C"/>
    <property type="match status" value="1"/>
</dbReference>
<keyword evidence="5" id="KW-1185">Reference proteome</keyword>
<dbReference type="Pfam" id="PF04773">
    <property type="entry name" value="FecR"/>
    <property type="match status" value="1"/>
</dbReference>
<feature type="domain" description="FecR protein" evidence="2">
    <location>
        <begin position="121"/>
        <end position="210"/>
    </location>
</feature>
<evidence type="ECO:0000313" key="5">
    <source>
        <dbReference type="Proteomes" id="UP000434850"/>
    </source>
</evidence>
<dbReference type="PIRSF" id="PIRSF018266">
    <property type="entry name" value="FecR"/>
    <property type="match status" value="1"/>
</dbReference>
<dbReference type="InterPro" id="IPR012373">
    <property type="entry name" value="Ferrdict_sens_TM"/>
</dbReference>
<keyword evidence="1" id="KW-0812">Transmembrane</keyword>
<gene>
    <name evidence="4" type="ORF">GO816_17180</name>
</gene>
<dbReference type="PANTHER" id="PTHR30273:SF2">
    <property type="entry name" value="PROTEIN FECR"/>
    <property type="match status" value="1"/>
</dbReference>
<evidence type="ECO:0000259" key="3">
    <source>
        <dbReference type="Pfam" id="PF16344"/>
    </source>
</evidence>
<dbReference type="Proteomes" id="UP000434850">
    <property type="component" value="Unassembled WGS sequence"/>
</dbReference>
<proteinExistence type="predicted"/>
<evidence type="ECO:0000313" key="4">
    <source>
        <dbReference type="EMBL" id="MVN92870.1"/>
    </source>
</evidence>
<sequence length="331" mass="37458">MKITPQLIRKYLNNTCTPEEKEFVDEWYNSFDEHPDPLRFLDEVEQEGLKRSMYNRFTQSVEQKREKGGGSFFSGKLYAVFCAAAGIAALLLLIVKIADTRSTTIDAQPTNLKANVTFKNTGSSILKRILPDRSIVWLNPESAITYPDKFDDHTREVKLTGEAFFEVTKDKAHPFIINSGELITRVWGTSFRVKALKNAPAEVSVVTGKVSVTQSEKGQEVMLVANQRVTLLNHNKMVKHEGKQIENEMRIWKKVSLSFEDAPLSKVFAALNQRFGIRIYTKEANLNALTFTADFTDQSLPAILEMIKESVNAAYLVDDDKTFVFKSNTTL</sequence>
<evidence type="ECO:0000259" key="2">
    <source>
        <dbReference type="Pfam" id="PF04773"/>
    </source>
</evidence>
<reference evidence="4 5" key="1">
    <citation type="submission" date="2019-12" db="EMBL/GenBank/DDBJ databases">
        <title>Mucilaginibacter sp. HME9299 genome sequencing and assembly.</title>
        <authorList>
            <person name="Kang H."/>
            <person name="Kim H."/>
            <person name="Joh K."/>
        </authorList>
    </citation>
    <scope>NUCLEOTIDE SEQUENCE [LARGE SCALE GENOMIC DNA]</scope>
    <source>
        <strain evidence="4 5">HME9299</strain>
    </source>
</reference>
<comment type="caution">
    <text evidence="4">The sequence shown here is derived from an EMBL/GenBank/DDBJ whole genome shotgun (WGS) entry which is preliminary data.</text>
</comment>
<dbReference type="InterPro" id="IPR006860">
    <property type="entry name" value="FecR"/>
</dbReference>
<keyword evidence="1" id="KW-1133">Transmembrane helix</keyword>
<keyword evidence="1" id="KW-0472">Membrane</keyword>
<dbReference type="InterPro" id="IPR032508">
    <property type="entry name" value="FecR_C"/>
</dbReference>
<dbReference type="OrthoDB" id="645173at2"/>
<dbReference type="PANTHER" id="PTHR30273">
    <property type="entry name" value="PERIPLASMIC SIGNAL SENSOR AND SIGMA FACTOR ACTIVATOR FECR-RELATED"/>
    <property type="match status" value="1"/>
</dbReference>
<accession>A0A6I4IC64</accession>